<evidence type="ECO:0000313" key="1">
    <source>
        <dbReference type="EMBL" id="CAD1477571.1"/>
    </source>
</evidence>
<gene>
    <name evidence="1" type="ORF">MHI_LOCUS736328</name>
</gene>
<dbReference type="Proteomes" id="UP000752696">
    <property type="component" value="Unassembled WGS sequence"/>
</dbReference>
<accession>A0A6V7HE07</accession>
<organism evidence="1 2">
    <name type="scientific">Heterotrigona itama</name>
    <dbReference type="NCBI Taxonomy" id="395501"/>
    <lineage>
        <taxon>Eukaryota</taxon>
        <taxon>Metazoa</taxon>
        <taxon>Ecdysozoa</taxon>
        <taxon>Arthropoda</taxon>
        <taxon>Hexapoda</taxon>
        <taxon>Insecta</taxon>
        <taxon>Pterygota</taxon>
        <taxon>Neoptera</taxon>
        <taxon>Endopterygota</taxon>
        <taxon>Hymenoptera</taxon>
        <taxon>Apocrita</taxon>
        <taxon>Aculeata</taxon>
        <taxon>Apoidea</taxon>
        <taxon>Anthophila</taxon>
        <taxon>Apidae</taxon>
        <taxon>Heterotrigona</taxon>
    </lineage>
</organism>
<feature type="non-terminal residue" evidence="1">
    <location>
        <position position="259"/>
    </location>
</feature>
<sequence>MTLDPLDTRFKIRFLITWRQYVLPRRRIFGWPGLTLSPPILRLTEGLDELVERNNVIGRDWKIERDHETTNAREGRILSEQRDKEVALEGYAIRSTGASVFSMTVIIQQPDVDVRLSILRRLNCGSQRNVSIAGSNLEKIFMDESWMRRESGGLVISVVCSQWQVITTKKFRRTTRVSVSLRHLGAKSVKRRLEMETGWRVHNGRQGYVGALRIPIQAQPRRIEKLEKDTVCPVSRCPRLAAHPREKQEAFVQKRDGIT</sequence>
<proteinExistence type="predicted"/>
<dbReference type="AlphaFoldDB" id="A0A6V7HE07"/>
<reference evidence="1" key="1">
    <citation type="submission" date="2020-07" db="EMBL/GenBank/DDBJ databases">
        <authorList>
            <person name="Nazaruddin N."/>
        </authorList>
    </citation>
    <scope>NUCLEOTIDE SEQUENCE</scope>
</reference>
<dbReference type="EMBL" id="CAJDYZ010010095">
    <property type="protein sequence ID" value="CAD1477571.1"/>
    <property type="molecule type" value="Genomic_DNA"/>
</dbReference>
<name>A0A6V7HE07_9HYME</name>
<keyword evidence="2" id="KW-1185">Reference proteome</keyword>
<protein>
    <submittedName>
        <fullName evidence="1">Uncharacterized protein</fullName>
    </submittedName>
</protein>
<comment type="caution">
    <text evidence="1">The sequence shown here is derived from an EMBL/GenBank/DDBJ whole genome shotgun (WGS) entry which is preliminary data.</text>
</comment>
<evidence type="ECO:0000313" key="2">
    <source>
        <dbReference type="Proteomes" id="UP000752696"/>
    </source>
</evidence>
<dbReference type="OrthoDB" id="10549459at2759"/>